<accession>A0ABV6VIC4</accession>
<evidence type="ECO:0000313" key="2">
    <source>
        <dbReference type="Proteomes" id="UP001592582"/>
    </source>
</evidence>
<proteinExistence type="predicted"/>
<evidence type="ECO:0000313" key="1">
    <source>
        <dbReference type="EMBL" id="MFC1413433.1"/>
    </source>
</evidence>
<reference evidence="1 2" key="1">
    <citation type="submission" date="2024-09" db="EMBL/GenBank/DDBJ databases">
        <authorList>
            <person name="Lee S.D."/>
        </authorList>
    </citation>
    <scope>NUCLEOTIDE SEQUENCE [LARGE SCALE GENOMIC DNA]</scope>
    <source>
        <strain evidence="1 2">N1-1</strain>
    </source>
</reference>
<gene>
    <name evidence="1" type="ORF">ACEZDG_29645</name>
</gene>
<protein>
    <submittedName>
        <fullName evidence="1">Uncharacterized protein</fullName>
    </submittedName>
</protein>
<keyword evidence="2" id="KW-1185">Reference proteome</keyword>
<dbReference type="Proteomes" id="UP001592582">
    <property type="component" value="Unassembled WGS sequence"/>
</dbReference>
<name>A0ABV6VIC4_9ACTN</name>
<comment type="caution">
    <text evidence="1">The sequence shown here is derived from an EMBL/GenBank/DDBJ whole genome shotgun (WGS) entry which is preliminary data.</text>
</comment>
<organism evidence="1 2">
    <name type="scientific">Streptacidiphilus alkalitolerans</name>
    <dbReference type="NCBI Taxonomy" id="3342712"/>
    <lineage>
        <taxon>Bacteria</taxon>
        <taxon>Bacillati</taxon>
        <taxon>Actinomycetota</taxon>
        <taxon>Actinomycetes</taxon>
        <taxon>Kitasatosporales</taxon>
        <taxon>Streptomycetaceae</taxon>
        <taxon>Streptacidiphilus</taxon>
    </lineage>
</organism>
<dbReference type="EMBL" id="JBHEZX010000016">
    <property type="protein sequence ID" value="MFC1413433.1"/>
    <property type="molecule type" value="Genomic_DNA"/>
</dbReference>
<sequence length="220" mass="20235">MAKLCAALTAGAAASALALLVLAPAGAASAAAPVVPGGGGATGGGVALVTTDVAGPAAAAAAAANAARSGLETISVDPGTSRPGGAVDLRTFADCGGAQGGTVSSSAFAAPVSLALAADGGLYAEADVVRKVSPGTYAVRELCDGKAVAAGTLKVVAPVAPDTGGGWGATRAGADALGGASGRSALALTGAAALGGLVLLGNRLRGSFSGSVSARRDGRG</sequence>